<comment type="caution">
    <text evidence="5">The sequence shown here is derived from an EMBL/GenBank/DDBJ whole genome shotgun (WGS) entry which is preliminary data.</text>
</comment>
<dbReference type="InterPro" id="IPR036388">
    <property type="entry name" value="WH-like_DNA-bd_sf"/>
</dbReference>
<keyword evidence="2" id="KW-0238">DNA-binding</keyword>
<reference evidence="6" key="1">
    <citation type="journal article" date="2021" name="ISME J.">
        <title>Evolutionary origin and ecological implication of a unique nif island in free-living Bradyrhizobium lineages.</title>
        <authorList>
            <person name="Tao J."/>
        </authorList>
    </citation>
    <scope>NUCLEOTIDE SEQUENCE [LARGE SCALE GENOMIC DNA]</scope>
    <source>
        <strain evidence="6">SZCCT0434</strain>
    </source>
</reference>
<evidence type="ECO:0000256" key="1">
    <source>
        <dbReference type="ARBA" id="ARBA00023015"/>
    </source>
</evidence>
<keyword evidence="1" id="KW-0805">Transcription regulation</keyword>
<dbReference type="PANTHER" id="PTHR44688:SF16">
    <property type="entry name" value="DNA-BINDING TRANSCRIPTIONAL ACTIVATOR DEVR_DOSR"/>
    <property type="match status" value="1"/>
</dbReference>
<keyword evidence="3" id="KW-0804">Transcription</keyword>
<dbReference type="Proteomes" id="UP001315278">
    <property type="component" value="Unassembled WGS sequence"/>
</dbReference>
<dbReference type="RefSeq" id="WP_212394630.1">
    <property type="nucleotide sequence ID" value="NZ_JAFCJH010000043.1"/>
</dbReference>
<proteinExistence type="predicted"/>
<organism evidence="5 6">
    <name type="scientific">Bradyrhizobium jicamae</name>
    <dbReference type="NCBI Taxonomy" id="280332"/>
    <lineage>
        <taxon>Bacteria</taxon>
        <taxon>Pseudomonadati</taxon>
        <taxon>Pseudomonadota</taxon>
        <taxon>Alphaproteobacteria</taxon>
        <taxon>Hyphomicrobiales</taxon>
        <taxon>Nitrobacteraceae</taxon>
        <taxon>Bradyrhizobium</taxon>
    </lineage>
</organism>
<name>A0ABS5FSB5_9BRAD</name>
<evidence type="ECO:0000259" key="4">
    <source>
        <dbReference type="PROSITE" id="PS50043"/>
    </source>
</evidence>
<evidence type="ECO:0000313" key="5">
    <source>
        <dbReference type="EMBL" id="MBR0799730.1"/>
    </source>
</evidence>
<dbReference type="CDD" id="cd06170">
    <property type="entry name" value="LuxR_C_like"/>
    <property type="match status" value="1"/>
</dbReference>
<dbReference type="InterPro" id="IPR000792">
    <property type="entry name" value="Tscrpt_reg_LuxR_C"/>
</dbReference>
<dbReference type="SMART" id="SM00421">
    <property type="entry name" value="HTH_LUXR"/>
    <property type="match status" value="1"/>
</dbReference>
<protein>
    <submittedName>
        <fullName evidence="5">Helix-turn-helix transcriptional regulator</fullName>
    </submittedName>
</protein>
<evidence type="ECO:0000313" key="6">
    <source>
        <dbReference type="Proteomes" id="UP001315278"/>
    </source>
</evidence>
<keyword evidence="6" id="KW-1185">Reference proteome</keyword>
<gene>
    <name evidence="5" type="ORF">JQ615_30600</name>
</gene>
<dbReference type="PANTHER" id="PTHR44688">
    <property type="entry name" value="DNA-BINDING TRANSCRIPTIONAL ACTIVATOR DEVR_DOSR"/>
    <property type="match status" value="1"/>
</dbReference>
<dbReference type="EMBL" id="JAFCJH010000043">
    <property type="protein sequence ID" value="MBR0799730.1"/>
    <property type="molecule type" value="Genomic_DNA"/>
</dbReference>
<dbReference type="SUPFAM" id="SSF46894">
    <property type="entry name" value="C-terminal effector domain of the bipartite response regulators"/>
    <property type="match status" value="1"/>
</dbReference>
<evidence type="ECO:0000256" key="2">
    <source>
        <dbReference type="ARBA" id="ARBA00023125"/>
    </source>
</evidence>
<dbReference type="Gene3D" id="1.10.10.10">
    <property type="entry name" value="Winged helix-like DNA-binding domain superfamily/Winged helix DNA-binding domain"/>
    <property type="match status" value="1"/>
</dbReference>
<feature type="domain" description="HTH luxR-type" evidence="4">
    <location>
        <begin position="193"/>
        <end position="258"/>
    </location>
</feature>
<dbReference type="InterPro" id="IPR016032">
    <property type="entry name" value="Sig_transdc_resp-reg_C-effctor"/>
</dbReference>
<dbReference type="PROSITE" id="PS50043">
    <property type="entry name" value="HTH_LUXR_2"/>
    <property type="match status" value="1"/>
</dbReference>
<evidence type="ECO:0000256" key="3">
    <source>
        <dbReference type="ARBA" id="ARBA00023163"/>
    </source>
</evidence>
<sequence length="265" mass="29140">MKADFAFRTSAVSDITPALLAIGREAFPQALIGALRRVADVGHCMVFSFAGARSAACLLDVGNIPTGRDLGVAYSEHFHRADPNRDAVFEGQAQGAPIVLPTFARRMYDDSYRKIFFDDSDIVDKFASAIWVDDTCFYVNFYRITAQGRFTRDQIARLTAVAPAVSAAVARHFQHDAEPDIDPMQRLKALFATAEPLAILTGREKEVCLRILCGLSSEAIAAELGIGLHSALTYRKRAYDKLGISSQNELFAIVLRLMALAHRLN</sequence>
<dbReference type="Pfam" id="PF00196">
    <property type="entry name" value="GerE"/>
    <property type="match status" value="1"/>
</dbReference>
<accession>A0ABS5FSB5</accession>